<evidence type="ECO:0000313" key="1">
    <source>
        <dbReference type="EMBL" id="OGE18778.1"/>
    </source>
</evidence>
<name>A0A1F5IQY0_9BACT</name>
<dbReference type="Proteomes" id="UP000176336">
    <property type="component" value="Unassembled WGS sequence"/>
</dbReference>
<gene>
    <name evidence="1" type="ORF">A2871_02065</name>
</gene>
<reference evidence="1 2" key="1">
    <citation type="journal article" date="2016" name="Nat. Commun.">
        <title>Thousands of microbial genomes shed light on interconnected biogeochemical processes in an aquifer system.</title>
        <authorList>
            <person name="Anantharaman K."/>
            <person name="Brown C.T."/>
            <person name="Hug L.A."/>
            <person name="Sharon I."/>
            <person name="Castelle C.J."/>
            <person name="Probst A.J."/>
            <person name="Thomas B.C."/>
            <person name="Singh A."/>
            <person name="Wilkins M.J."/>
            <person name="Karaoz U."/>
            <person name="Brodie E.L."/>
            <person name="Williams K.H."/>
            <person name="Hubbard S.S."/>
            <person name="Banfield J.F."/>
        </authorList>
    </citation>
    <scope>NUCLEOTIDE SEQUENCE [LARGE SCALE GENOMIC DNA]</scope>
</reference>
<dbReference type="InterPro" id="IPR007460">
    <property type="entry name" value="BrnT_toxin"/>
</dbReference>
<proteinExistence type="predicted"/>
<sequence length="100" mass="12107">MRVVQDAVEFEWDKGNIGKNLKHDVEDNETEEVFLDKRRFVFKDHLHSGNEERFRILGKTKKSRLLFIVFTKRRKKIRVISARNINKKEVHLYEEKINHS</sequence>
<evidence type="ECO:0000313" key="2">
    <source>
        <dbReference type="Proteomes" id="UP000176336"/>
    </source>
</evidence>
<dbReference type="EMBL" id="MFCR01000010">
    <property type="protein sequence ID" value="OGE18778.1"/>
    <property type="molecule type" value="Genomic_DNA"/>
</dbReference>
<organism evidence="1 2">
    <name type="scientific">Candidatus Daviesbacteria bacterium RIFCSPHIGHO2_01_FULL_41_23</name>
    <dbReference type="NCBI Taxonomy" id="1797764"/>
    <lineage>
        <taxon>Bacteria</taxon>
        <taxon>Candidatus Daviesiibacteriota</taxon>
    </lineage>
</organism>
<comment type="caution">
    <text evidence="1">The sequence shown here is derived from an EMBL/GenBank/DDBJ whole genome shotgun (WGS) entry which is preliminary data.</text>
</comment>
<dbReference type="Gene3D" id="3.10.450.530">
    <property type="entry name" value="Ribonuclease toxin, BrnT, of type II toxin-antitoxin system"/>
    <property type="match status" value="1"/>
</dbReference>
<accession>A0A1F5IQY0</accession>
<dbReference type="AlphaFoldDB" id="A0A1F5IQY0"/>
<evidence type="ECO:0008006" key="3">
    <source>
        <dbReference type="Google" id="ProtNLM"/>
    </source>
</evidence>
<dbReference type="Pfam" id="PF04365">
    <property type="entry name" value="BrnT_toxin"/>
    <property type="match status" value="1"/>
</dbReference>
<protein>
    <recommendedName>
        <fullName evidence="3">BrnT family toxin</fullName>
    </recommendedName>
</protein>
<dbReference type="InterPro" id="IPR038573">
    <property type="entry name" value="BrnT_sf"/>
</dbReference>